<comment type="subcellular location">
    <subcellularLocation>
        <location evidence="1">Cell membrane</location>
        <topology evidence="1">Multi-pass membrane protein</topology>
    </subcellularLocation>
</comment>
<keyword evidence="4 7" id="KW-0812">Transmembrane</keyword>
<keyword evidence="3" id="KW-1003">Cell membrane</keyword>
<evidence type="ECO:0000256" key="7">
    <source>
        <dbReference type="SAM" id="Phobius"/>
    </source>
</evidence>
<feature type="transmembrane region" description="Helical" evidence="7">
    <location>
        <begin position="307"/>
        <end position="329"/>
    </location>
</feature>
<feature type="transmembrane region" description="Helical" evidence="7">
    <location>
        <begin position="239"/>
        <end position="261"/>
    </location>
</feature>
<dbReference type="Proteomes" id="UP000001826">
    <property type="component" value="Chromosome"/>
</dbReference>
<evidence type="ECO:0000256" key="3">
    <source>
        <dbReference type="ARBA" id="ARBA00022475"/>
    </source>
</evidence>
<sequence length="333" mass="34398">MSGGRRLDPLGAFVGLLTEISPYLLIGLVLGAALQSMVPERYLARHLRGGLKACIIATLLGVPLPLCSCSVLPLAIAAKNRGAGVGPVIAFIVATPQTDVNSLLLAYALLGPYFTAAKVLTAVVAAVIVGYLAELTLKDRSEETEELPSCGEHGPCYRGRSFKDFPRELLELSGTVGPWLLIGLAASVLLELWVPSPAVRYLEGFLGPVLAALISLPLYVCSVAAIPIAAALVAKGASVGSMLTFTVAGPGTNVATLSVILRFLGGRIVAAYLVGITLCAVAAGYAADTIGVPVVSTGIFEASCHPSLGAVSAAILLLLMTAGIIWRLVRDRT</sequence>
<accession>Q8TVI2</accession>
<keyword evidence="5 7" id="KW-1133">Transmembrane helix</keyword>
<feature type="transmembrane region" description="Helical" evidence="7">
    <location>
        <begin position="116"/>
        <end position="133"/>
    </location>
</feature>
<reference evidence="8 9" key="1">
    <citation type="journal article" date="2002" name="Proc. Natl. Acad. Sci. U.S.A.">
        <title>The complete genome of hyperthermophile Methanopyrus kandleri AV19 and monophyly of archaeal methanogens.</title>
        <authorList>
            <person name="Slesarev A.I."/>
            <person name="Mezhevaya K.V."/>
            <person name="Makarova K.S."/>
            <person name="Polushin N.N."/>
            <person name="Shcherbinina O.V."/>
            <person name="Shakhova V.V."/>
            <person name="Belova G.I."/>
            <person name="Aravind L."/>
            <person name="Natale D.A."/>
            <person name="Rogozin I.B."/>
            <person name="Tatusov R.L."/>
            <person name="Wolf Y.I."/>
            <person name="Stetter K.O."/>
            <person name="Malykh A.G."/>
            <person name="Koonin E.V."/>
            <person name="Kozyavkin S.A."/>
        </authorList>
    </citation>
    <scope>NUCLEOTIDE SEQUENCE [LARGE SCALE GENOMIC DNA]</scope>
    <source>
        <strain evidence="9">AV19 / DSM 6324 / JCM 9639 / NBRC 100938</strain>
    </source>
</reference>
<dbReference type="Pfam" id="PF03773">
    <property type="entry name" value="ArsP_1"/>
    <property type="match status" value="1"/>
</dbReference>
<protein>
    <submittedName>
        <fullName evidence="8">Predicted permease</fullName>
    </submittedName>
</protein>
<evidence type="ECO:0000256" key="1">
    <source>
        <dbReference type="ARBA" id="ARBA00004651"/>
    </source>
</evidence>
<dbReference type="KEGG" id="mka:MK1407"/>
<dbReference type="STRING" id="190192.MK1407"/>
<dbReference type="InterPro" id="IPR052923">
    <property type="entry name" value="UPF0718"/>
</dbReference>
<dbReference type="InterPro" id="IPR005524">
    <property type="entry name" value="DUF318"/>
</dbReference>
<evidence type="ECO:0000313" key="8">
    <source>
        <dbReference type="EMBL" id="AAM02620.1"/>
    </source>
</evidence>
<dbReference type="AlphaFoldDB" id="Q8TVI2"/>
<evidence type="ECO:0000256" key="2">
    <source>
        <dbReference type="ARBA" id="ARBA00006386"/>
    </source>
</evidence>
<dbReference type="GO" id="GO:0005886">
    <property type="term" value="C:plasma membrane"/>
    <property type="evidence" value="ECO:0007669"/>
    <property type="project" value="UniProtKB-SubCell"/>
</dbReference>
<evidence type="ECO:0000256" key="5">
    <source>
        <dbReference type="ARBA" id="ARBA00022989"/>
    </source>
</evidence>
<gene>
    <name evidence="8" type="ordered locus">MK1407</name>
</gene>
<feature type="transmembrane region" description="Helical" evidence="7">
    <location>
        <begin position="268"/>
        <end position="287"/>
    </location>
</feature>
<organism evidence="8 9">
    <name type="scientific">Methanopyrus kandleri (strain AV19 / DSM 6324 / JCM 9639 / NBRC 100938)</name>
    <dbReference type="NCBI Taxonomy" id="190192"/>
    <lineage>
        <taxon>Archaea</taxon>
        <taxon>Methanobacteriati</taxon>
        <taxon>Methanobacteriota</taxon>
        <taxon>Methanomada group</taxon>
        <taxon>Methanopyri</taxon>
        <taxon>Methanopyrales</taxon>
        <taxon>Methanopyraceae</taxon>
        <taxon>Methanopyrus</taxon>
    </lineage>
</organism>
<feature type="transmembrane region" description="Helical" evidence="7">
    <location>
        <begin position="20"/>
        <end position="38"/>
    </location>
</feature>
<dbReference type="EMBL" id="AE009439">
    <property type="protein sequence ID" value="AAM02620.1"/>
    <property type="molecule type" value="Genomic_DNA"/>
</dbReference>
<comment type="similarity">
    <text evidence="2">Belongs to the UPF0718 family.</text>
</comment>
<feature type="transmembrane region" description="Helical" evidence="7">
    <location>
        <begin position="206"/>
        <end position="233"/>
    </location>
</feature>
<dbReference type="InParanoid" id="Q8TVI2"/>
<evidence type="ECO:0000313" key="9">
    <source>
        <dbReference type="Proteomes" id="UP000001826"/>
    </source>
</evidence>
<dbReference type="HOGENOM" id="CLU_049002_0_0_2"/>
<dbReference type="PANTHER" id="PTHR34184:SF4">
    <property type="entry name" value="UPF0718 PROTEIN YCGR"/>
    <property type="match status" value="1"/>
</dbReference>
<dbReference type="PaxDb" id="190192-MK1407"/>
<dbReference type="EnsemblBacteria" id="AAM02620">
    <property type="protein sequence ID" value="AAM02620"/>
    <property type="gene ID" value="MK1407"/>
</dbReference>
<evidence type="ECO:0000256" key="4">
    <source>
        <dbReference type="ARBA" id="ARBA00022692"/>
    </source>
</evidence>
<evidence type="ECO:0000256" key="6">
    <source>
        <dbReference type="ARBA" id="ARBA00023136"/>
    </source>
</evidence>
<proteinExistence type="inferred from homology"/>
<keyword evidence="9" id="KW-1185">Reference proteome</keyword>
<feature type="transmembrane region" description="Helical" evidence="7">
    <location>
        <begin position="50"/>
        <end position="76"/>
    </location>
</feature>
<feature type="transmembrane region" description="Helical" evidence="7">
    <location>
        <begin position="176"/>
        <end position="194"/>
    </location>
</feature>
<keyword evidence="6 7" id="KW-0472">Membrane</keyword>
<dbReference type="PANTHER" id="PTHR34184">
    <property type="entry name" value="UPF0718 PROTEIN YCGR"/>
    <property type="match status" value="1"/>
</dbReference>
<name>Q8TVI2_METKA</name>